<protein>
    <submittedName>
        <fullName evidence="1">Uncharacterized protein</fullName>
    </submittedName>
</protein>
<dbReference type="AlphaFoldDB" id="I4EFZ5"/>
<evidence type="ECO:0000313" key="2">
    <source>
        <dbReference type="Proteomes" id="UP000004221"/>
    </source>
</evidence>
<comment type="caution">
    <text evidence="1">The sequence shown here is derived from an EMBL/GenBank/DDBJ whole genome shotgun (WGS) entry which is preliminary data.</text>
</comment>
<reference evidence="1 2" key="1">
    <citation type="journal article" date="2012" name="ISME J.">
        <title>Nitrification expanded: discovery, physiology and genomics of a nitrite-oxidizing bacterium from the phylum Chloroflexi.</title>
        <authorList>
            <person name="Sorokin D.Y."/>
            <person name="Lucker S."/>
            <person name="Vejmelkova D."/>
            <person name="Kostrikina N.A."/>
            <person name="Kleerebezem R."/>
            <person name="Rijpstra W.I."/>
            <person name="Damste J.S."/>
            <person name="Le Paslier D."/>
            <person name="Muyzer G."/>
            <person name="Wagner M."/>
            <person name="van Loosdrecht M.C."/>
            <person name="Daims H."/>
        </authorList>
    </citation>
    <scope>NUCLEOTIDE SEQUENCE [LARGE SCALE GENOMIC DNA]</scope>
    <source>
        <strain evidence="2">none</strain>
    </source>
</reference>
<proteinExistence type="predicted"/>
<name>I4EFZ5_9BACT</name>
<keyword evidence="2" id="KW-1185">Reference proteome</keyword>
<accession>I4EFZ5</accession>
<sequence>MLVIGHTILRLASEQRFNARATEPVVAADADRFHAVDVALLAEMGEEGRFGLIEEAGQLVTRDVTRWEESLDCAPREDPVAADTNCGEAANGSLTPQVGEQGRFGQIENVTRHLATGEGAGFARLHRWPPCQGCHLGRSEEGCHHYRYHAYFGPKNDPLPIG</sequence>
<dbReference type="EMBL" id="CAGS01000170">
    <property type="protein sequence ID" value="CCF83607.1"/>
    <property type="molecule type" value="Genomic_DNA"/>
</dbReference>
<evidence type="ECO:0000313" key="1">
    <source>
        <dbReference type="EMBL" id="CCF83607.1"/>
    </source>
</evidence>
<gene>
    <name evidence="1" type="ORF">NITHO_2510005</name>
</gene>
<dbReference type="Proteomes" id="UP000004221">
    <property type="component" value="Unassembled WGS sequence"/>
</dbReference>
<organism evidence="1 2">
    <name type="scientific">Nitrolancea hollandica Lb</name>
    <dbReference type="NCBI Taxonomy" id="1129897"/>
    <lineage>
        <taxon>Bacteria</taxon>
        <taxon>Pseudomonadati</taxon>
        <taxon>Thermomicrobiota</taxon>
        <taxon>Thermomicrobia</taxon>
        <taxon>Sphaerobacterales</taxon>
        <taxon>Sphaerobacterineae</taxon>
        <taxon>Sphaerobacteraceae</taxon>
        <taxon>Nitrolancea</taxon>
    </lineage>
</organism>